<name>A0AAD6T9K2_9AGAR</name>
<protein>
    <recommendedName>
        <fullName evidence="5">Transmembrane protein</fullName>
    </recommendedName>
</protein>
<dbReference type="AlphaFoldDB" id="A0AAD6T9K2"/>
<evidence type="ECO:0000256" key="1">
    <source>
        <dbReference type="SAM" id="MobiDB-lite"/>
    </source>
</evidence>
<accession>A0AAD6T9K2</accession>
<organism evidence="3 4">
    <name type="scientific">Mycena alexandri</name>
    <dbReference type="NCBI Taxonomy" id="1745969"/>
    <lineage>
        <taxon>Eukaryota</taxon>
        <taxon>Fungi</taxon>
        <taxon>Dikarya</taxon>
        <taxon>Basidiomycota</taxon>
        <taxon>Agaricomycotina</taxon>
        <taxon>Agaricomycetes</taxon>
        <taxon>Agaricomycetidae</taxon>
        <taxon>Agaricales</taxon>
        <taxon>Marasmiineae</taxon>
        <taxon>Mycenaceae</taxon>
        <taxon>Mycena</taxon>
    </lineage>
</organism>
<feature type="compositionally biased region" description="Low complexity" evidence="1">
    <location>
        <begin position="374"/>
        <end position="408"/>
    </location>
</feature>
<keyword evidence="2" id="KW-0472">Membrane</keyword>
<evidence type="ECO:0000256" key="2">
    <source>
        <dbReference type="SAM" id="Phobius"/>
    </source>
</evidence>
<dbReference type="EMBL" id="JARJCM010000019">
    <property type="protein sequence ID" value="KAJ7040975.1"/>
    <property type="molecule type" value="Genomic_DNA"/>
</dbReference>
<keyword evidence="2" id="KW-1133">Transmembrane helix</keyword>
<feature type="region of interest" description="Disordered" evidence="1">
    <location>
        <begin position="341"/>
        <end position="409"/>
    </location>
</feature>
<keyword evidence="4" id="KW-1185">Reference proteome</keyword>
<dbReference type="Gene3D" id="2.60.120.260">
    <property type="entry name" value="Galactose-binding domain-like"/>
    <property type="match status" value="2"/>
</dbReference>
<feature type="compositionally biased region" description="Basic and acidic residues" evidence="1">
    <location>
        <begin position="424"/>
        <end position="433"/>
    </location>
</feature>
<evidence type="ECO:0000313" key="3">
    <source>
        <dbReference type="EMBL" id="KAJ7040975.1"/>
    </source>
</evidence>
<reference evidence="3" key="1">
    <citation type="submission" date="2023-03" db="EMBL/GenBank/DDBJ databases">
        <title>Massive genome expansion in bonnet fungi (Mycena s.s.) driven by repeated elements and novel gene families across ecological guilds.</title>
        <authorList>
            <consortium name="Lawrence Berkeley National Laboratory"/>
            <person name="Harder C.B."/>
            <person name="Miyauchi S."/>
            <person name="Viragh M."/>
            <person name="Kuo A."/>
            <person name="Thoen E."/>
            <person name="Andreopoulos B."/>
            <person name="Lu D."/>
            <person name="Skrede I."/>
            <person name="Drula E."/>
            <person name="Henrissat B."/>
            <person name="Morin E."/>
            <person name="Kohler A."/>
            <person name="Barry K."/>
            <person name="LaButti K."/>
            <person name="Morin E."/>
            <person name="Salamov A."/>
            <person name="Lipzen A."/>
            <person name="Mereny Z."/>
            <person name="Hegedus B."/>
            <person name="Baldrian P."/>
            <person name="Stursova M."/>
            <person name="Weitz H."/>
            <person name="Taylor A."/>
            <person name="Grigoriev I.V."/>
            <person name="Nagy L.G."/>
            <person name="Martin F."/>
            <person name="Kauserud H."/>
        </authorList>
    </citation>
    <scope>NUCLEOTIDE SEQUENCE</scope>
    <source>
        <strain evidence="3">CBHHK200</strain>
    </source>
</reference>
<evidence type="ECO:0000313" key="4">
    <source>
        <dbReference type="Proteomes" id="UP001218188"/>
    </source>
</evidence>
<gene>
    <name evidence="3" type="ORF">C8F04DRAFT_1081231</name>
</gene>
<keyword evidence="2" id="KW-0812">Transmembrane</keyword>
<comment type="caution">
    <text evidence="3">The sequence shown here is derived from an EMBL/GenBank/DDBJ whole genome shotgun (WGS) entry which is preliminary data.</text>
</comment>
<sequence>MSQLWNFSIPGTSPIFSYSPYADGFGLQNGWQAWYTVSGFNTQPGESSVGDSFHLTSLDGAEVSLQFYGSAVYLYGTANTSYDVVLDDKLQSFSGRDGLLYSSENLAEKNHSVELTAKITPNTTQQLGFSHAVVSTSDQTPPTQVFWDNTNPAVVYLGQWTNSTIQGIPNSSVTAPFHQTLDVGAGAKMNFSDAVAIAVYASTNFGHGLYSVVIDNELPQTFNASTFWLVTDTVIFFQSGLDPTKTHTLNIINLSAGNKVTLSSIVTYQGNGSISGTATPSNPGPSTFPPVPSHSSMNVGVIVGPIVAVVLLGLIAAFFWIGLRRSRRQDQTRFISPLVLPPASEATSPSAMTQVESPRRKGQAVWLQPGPGPVQGSPQNPTRSSILHSHPSPTSTPSPTSNGTLGSPLAPAVVNQLLELIAQRIDRRGESHGSEGSSSPPEYRIRPV</sequence>
<evidence type="ECO:0008006" key="5">
    <source>
        <dbReference type="Google" id="ProtNLM"/>
    </source>
</evidence>
<feature type="region of interest" description="Disordered" evidence="1">
    <location>
        <begin position="424"/>
        <end position="448"/>
    </location>
</feature>
<feature type="transmembrane region" description="Helical" evidence="2">
    <location>
        <begin position="299"/>
        <end position="323"/>
    </location>
</feature>
<dbReference type="Proteomes" id="UP001218188">
    <property type="component" value="Unassembled WGS sequence"/>
</dbReference>
<proteinExistence type="predicted"/>
<feature type="compositionally biased region" description="Polar residues" evidence="1">
    <location>
        <begin position="345"/>
        <end position="356"/>
    </location>
</feature>